<keyword evidence="15" id="KW-1185">Reference proteome</keyword>
<dbReference type="Proteomes" id="UP000681722">
    <property type="component" value="Unassembled WGS sequence"/>
</dbReference>
<sequence length="308" mass="35453">MPLYEVYSHPERCRYKARIFSSSILFLIVVAVLTFLSPILVAYFTGGFWWKELNYSEQPRITYTNKYILSIQNAMGNGARSFSSSYISLNAAFSSILLYANQKSVANDTDSDGIIDQYKIDFIVPLAGAYKIGNIDAWLFFDYELRGRQSVVMETLALISLVPPKSVYSNNVTVYGQLVFEQRKPIQSSGVDSSLNTSILTYDNGAVPVLNTILDNYFTRNYYTTFQQQYASWSCNISNSFTLSVVINVKQQSIRFIPGFWQEFKWGWIQYLAVLLPFIFLFSRLTEFVFKNQLVKTIIYSTHHRQRA</sequence>
<dbReference type="EMBL" id="CAJOBC010000269">
    <property type="protein sequence ID" value="CAF3563255.1"/>
    <property type="molecule type" value="Genomic_DNA"/>
</dbReference>
<evidence type="ECO:0000256" key="8">
    <source>
        <dbReference type="ARBA" id="ARBA00023136"/>
    </source>
</evidence>
<dbReference type="Pfam" id="PF10149">
    <property type="entry name" value="TM231"/>
    <property type="match status" value="1"/>
</dbReference>
<dbReference type="OrthoDB" id="426438at2759"/>
<evidence type="ECO:0000256" key="6">
    <source>
        <dbReference type="ARBA" id="ARBA00022989"/>
    </source>
</evidence>
<keyword evidence="9" id="KW-0325">Glycoprotein</keyword>
<accession>A0A813R8Y8</accession>
<comment type="caution">
    <text evidence="13">The sequence shown here is derived from an EMBL/GenBank/DDBJ whole genome shotgun (WGS) entry which is preliminary data.</text>
</comment>
<evidence type="ECO:0000313" key="14">
    <source>
        <dbReference type="EMBL" id="CAF3563255.1"/>
    </source>
</evidence>
<keyword evidence="10" id="KW-0966">Cell projection</keyword>
<evidence type="ECO:0000313" key="15">
    <source>
        <dbReference type="Proteomes" id="UP000663829"/>
    </source>
</evidence>
<reference evidence="13" key="1">
    <citation type="submission" date="2021-02" db="EMBL/GenBank/DDBJ databases">
        <authorList>
            <person name="Nowell W R."/>
        </authorList>
    </citation>
    <scope>NUCLEOTIDE SEQUENCE</scope>
</reference>
<proteinExistence type="inferred from homology"/>
<keyword evidence="6 12" id="KW-1133">Transmembrane helix</keyword>
<dbReference type="InterPro" id="IPR019306">
    <property type="entry name" value="TMEM231"/>
</dbReference>
<comment type="function">
    <text evidence="11">Transmembrane component of the tectonic-like complex, a complex localized at the transition zone of primary cilia and acting as a barrier that prevents diffusion of transmembrane proteins between the cilia and plasma membranes. Required for ciliogenesis and sonic hedgehog/SHH signaling.</text>
</comment>
<keyword evidence="7" id="KW-0969">Cilium</keyword>
<evidence type="ECO:0000256" key="11">
    <source>
        <dbReference type="ARBA" id="ARBA00024803"/>
    </source>
</evidence>
<evidence type="ECO:0000313" key="13">
    <source>
        <dbReference type="EMBL" id="CAF0780150.1"/>
    </source>
</evidence>
<dbReference type="GO" id="GO:0035869">
    <property type="term" value="C:ciliary transition zone"/>
    <property type="evidence" value="ECO:0007669"/>
    <property type="project" value="TreeGrafter"/>
</dbReference>
<feature type="transmembrane region" description="Helical" evidence="12">
    <location>
        <begin position="24"/>
        <end position="50"/>
    </location>
</feature>
<evidence type="ECO:0000256" key="3">
    <source>
        <dbReference type="ARBA" id="ARBA00015087"/>
    </source>
</evidence>
<dbReference type="GO" id="GO:0032880">
    <property type="term" value="P:regulation of protein localization"/>
    <property type="evidence" value="ECO:0007669"/>
    <property type="project" value="TreeGrafter"/>
</dbReference>
<name>A0A813R8Y8_9BILA</name>
<evidence type="ECO:0000256" key="7">
    <source>
        <dbReference type="ARBA" id="ARBA00023069"/>
    </source>
</evidence>
<evidence type="ECO:0000256" key="12">
    <source>
        <dbReference type="SAM" id="Phobius"/>
    </source>
</evidence>
<evidence type="ECO:0000256" key="9">
    <source>
        <dbReference type="ARBA" id="ARBA00023180"/>
    </source>
</evidence>
<protein>
    <recommendedName>
        <fullName evidence="3">Transmembrane protein 231</fullName>
    </recommendedName>
</protein>
<dbReference type="PANTHER" id="PTHR14605:SF1">
    <property type="entry name" value="TRANSMEMBRANE PROTEIN 231"/>
    <property type="match status" value="1"/>
</dbReference>
<keyword evidence="5 12" id="KW-0812">Transmembrane</keyword>
<feature type="transmembrane region" description="Helical" evidence="12">
    <location>
        <begin position="268"/>
        <end position="286"/>
    </location>
</feature>
<keyword evidence="4" id="KW-1003">Cell membrane</keyword>
<dbReference type="Proteomes" id="UP000663829">
    <property type="component" value="Unassembled WGS sequence"/>
</dbReference>
<evidence type="ECO:0000256" key="2">
    <source>
        <dbReference type="ARBA" id="ARBA00009082"/>
    </source>
</evidence>
<evidence type="ECO:0000256" key="10">
    <source>
        <dbReference type="ARBA" id="ARBA00023273"/>
    </source>
</evidence>
<dbReference type="GO" id="GO:0060170">
    <property type="term" value="C:ciliary membrane"/>
    <property type="evidence" value="ECO:0007669"/>
    <property type="project" value="UniProtKB-SubCell"/>
</dbReference>
<comment type="similarity">
    <text evidence="2">Belongs to the TMEM231 family.</text>
</comment>
<dbReference type="PANTHER" id="PTHR14605">
    <property type="entry name" value="CHST5 PROTEIN"/>
    <property type="match status" value="1"/>
</dbReference>
<evidence type="ECO:0000256" key="5">
    <source>
        <dbReference type="ARBA" id="ARBA00022692"/>
    </source>
</evidence>
<organism evidence="13 15">
    <name type="scientific">Didymodactylos carnosus</name>
    <dbReference type="NCBI Taxonomy" id="1234261"/>
    <lineage>
        <taxon>Eukaryota</taxon>
        <taxon>Metazoa</taxon>
        <taxon>Spiralia</taxon>
        <taxon>Gnathifera</taxon>
        <taxon>Rotifera</taxon>
        <taxon>Eurotatoria</taxon>
        <taxon>Bdelloidea</taxon>
        <taxon>Philodinida</taxon>
        <taxon>Philodinidae</taxon>
        <taxon>Didymodactylos</taxon>
    </lineage>
</organism>
<gene>
    <name evidence="13" type="ORF">GPM918_LOCUS2417</name>
    <name evidence="14" type="ORF">SRO942_LOCUS2417</name>
</gene>
<dbReference type="GO" id="GO:0060271">
    <property type="term" value="P:cilium assembly"/>
    <property type="evidence" value="ECO:0007669"/>
    <property type="project" value="TreeGrafter"/>
</dbReference>
<evidence type="ECO:0000256" key="4">
    <source>
        <dbReference type="ARBA" id="ARBA00022475"/>
    </source>
</evidence>
<evidence type="ECO:0000256" key="1">
    <source>
        <dbReference type="ARBA" id="ARBA00004272"/>
    </source>
</evidence>
<dbReference type="AlphaFoldDB" id="A0A813R8Y8"/>
<dbReference type="EMBL" id="CAJNOQ010000269">
    <property type="protein sequence ID" value="CAF0780150.1"/>
    <property type="molecule type" value="Genomic_DNA"/>
</dbReference>
<comment type="subcellular location">
    <subcellularLocation>
        <location evidence="1">Cell projection</location>
        <location evidence="1">Cilium membrane</location>
        <topology evidence="1">Multi-pass membrane protein</topology>
    </subcellularLocation>
</comment>
<keyword evidence="8 12" id="KW-0472">Membrane</keyword>